<dbReference type="AlphaFoldDB" id="A0A4U1IBB9"/>
<comment type="caution">
    <text evidence="1">The sequence shown here is derived from an EMBL/GenBank/DDBJ whole genome shotgun (WGS) entry which is preliminary data.</text>
</comment>
<keyword evidence="2" id="KW-1185">Reference proteome</keyword>
<dbReference type="GO" id="GO:0009295">
    <property type="term" value="C:nucleoid"/>
    <property type="evidence" value="ECO:0007669"/>
    <property type="project" value="InterPro"/>
</dbReference>
<dbReference type="InterPro" id="IPR007358">
    <property type="entry name" value="Nucleoid_associated_NdpA"/>
</dbReference>
<reference evidence="1 2" key="1">
    <citation type="submission" date="2019-04" db="EMBL/GenBank/DDBJ databases">
        <title>Trinickia sp. 7GSK02, isolated from subtropical forest soil.</title>
        <authorList>
            <person name="Gao Z.-H."/>
            <person name="Qiu L.-H."/>
        </authorList>
    </citation>
    <scope>NUCLEOTIDE SEQUENCE [LARGE SCALE GENOMIC DNA]</scope>
    <source>
        <strain evidence="1 2">7GSK02</strain>
    </source>
</reference>
<dbReference type="RefSeq" id="WP_136892964.1">
    <property type="nucleotide sequence ID" value="NZ_SWJE01000003.1"/>
</dbReference>
<name>A0A4U1IBB9_9BURK</name>
<evidence type="ECO:0000313" key="1">
    <source>
        <dbReference type="EMBL" id="TKC90848.1"/>
    </source>
</evidence>
<accession>A0A4U1IBB9</accession>
<dbReference type="EMBL" id="SWJE01000003">
    <property type="protein sequence ID" value="TKC90848.1"/>
    <property type="molecule type" value="Genomic_DNA"/>
</dbReference>
<protein>
    <submittedName>
        <fullName evidence="1">Nucleoid-associated protein</fullName>
    </submittedName>
</protein>
<proteinExistence type="predicted"/>
<organism evidence="1 2">
    <name type="scientific">Trinickia terrae</name>
    <dbReference type="NCBI Taxonomy" id="2571161"/>
    <lineage>
        <taxon>Bacteria</taxon>
        <taxon>Pseudomonadati</taxon>
        <taxon>Pseudomonadota</taxon>
        <taxon>Betaproteobacteria</taxon>
        <taxon>Burkholderiales</taxon>
        <taxon>Burkholderiaceae</taxon>
        <taxon>Trinickia</taxon>
    </lineage>
</organism>
<sequence length="362" mass="39848">MQLLNLTISRVVLHEVFKRGNDGNKVQPEFGDELEVLDDEASEALRDRVVTAMTSATRCVQMSIVKASAESLVHRASVALDADDAGFIAASRGIADKLADEQKNRNLPGGVVVVFSGTAGHPARRLVGVIKAEVHNGFMRAREAADAKPKLKFLKSLMLTAQTKLYKVGLFLEPRPPVEGEFPAGWDAYIYDETLTVANRYGAAKYFYEGFLGLGFAQSSARQTQQFFDLTKAFIQSMDKPEEEKIVLHNALITYLRADQLPTVGIASFAEAYFGDADGRDAYRAYMVEKGFPEVAVNKDTTDVASAMKLRRLNFASRVRISGPAESFDKLVNVSLIDGEENNGVAPKWTQVIVKDRISTQE</sequence>
<gene>
    <name evidence="1" type="ORF">FAZ69_05575</name>
</gene>
<evidence type="ECO:0000313" key="2">
    <source>
        <dbReference type="Proteomes" id="UP000305539"/>
    </source>
</evidence>
<dbReference type="Proteomes" id="UP000305539">
    <property type="component" value="Unassembled WGS sequence"/>
</dbReference>
<dbReference type="Pfam" id="PF04245">
    <property type="entry name" value="NA37"/>
    <property type="match status" value="1"/>
</dbReference>
<dbReference type="OrthoDB" id="1414497at2"/>